<organism evidence="1 2">
    <name type="scientific">Rhodocytophaga rosea</name>
    <dbReference type="NCBI Taxonomy" id="2704465"/>
    <lineage>
        <taxon>Bacteria</taxon>
        <taxon>Pseudomonadati</taxon>
        <taxon>Bacteroidota</taxon>
        <taxon>Cytophagia</taxon>
        <taxon>Cytophagales</taxon>
        <taxon>Rhodocytophagaceae</taxon>
        <taxon>Rhodocytophaga</taxon>
    </lineage>
</organism>
<sequence length="132" mass="15268">MVKIILSCLLLFVTLSGQQCKGKLEDDALFQRWTHLHENDKDGIEEYRNQSYNFPLARGRTGFEFQKDGTFIRYDIAPTDGSLKVPGTWKKGNTENIIEIQVKSPLQEESEQYSMEIVELSKDVLKVRKVQK</sequence>
<dbReference type="KEGG" id="rhoz:GXP67_34675"/>
<dbReference type="Proteomes" id="UP000480178">
    <property type="component" value="Chromosome"/>
</dbReference>
<evidence type="ECO:0000313" key="2">
    <source>
        <dbReference type="Proteomes" id="UP000480178"/>
    </source>
</evidence>
<name>A0A6C0GTE7_9BACT</name>
<evidence type="ECO:0000313" key="1">
    <source>
        <dbReference type="EMBL" id="QHT71441.1"/>
    </source>
</evidence>
<evidence type="ECO:0008006" key="3">
    <source>
        <dbReference type="Google" id="ProtNLM"/>
    </source>
</evidence>
<protein>
    <recommendedName>
        <fullName evidence="3">Lipocalin-like domain-containing protein</fullName>
    </recommendedName>
</protein>
<dbReference type="EMBL" id="CP048222">
    <property type="protein sequence ID" value="QHT71441.1"/>
    <property type="molecule type" value="Genomic_DNA"/>
</dbReference>
<keyword evidence="2" id="KW-1185">Reference proteome</keyword>
<proteinExistence type="predicted"/>
<reference evidence="1 2" key="1">
    <citation type="submission" date="2020-01" db="EMBL/GenBank/DDBJ databases">
        <authorList>
            <person name="Kim M.K."/>
        </authorList>
    </citation>
    <scope>NUCLEOTIDE SEQUENCE [LARGE SCALE GENOMIC DNA]</scope>
    <source>
        <strain evidence="1 2">172606-1</strain>
    </source>
</reference>
<gene>
    <name evidence="1" type="ORF">GXP67_34675</name>
</gene>
<accession>A0A6C0GTE7</accession>
<dbReference type="AlphaFoldDB" id="A0A6C0GTE7"/>
<dbReference type="RefSeq" id="WP_162447380.1">
    <property type="nucleotide sequence ID" value="NZ_CP048222.1"/>
</dbReference>